<sequence length="261" mass="30058">MGRFLKTVLAIVSVCLCLTACADRTKGEMPETPESAAETAMYALKTIDLDTFNAVSDNYVRTCTNWIGIPTEREYRVFHELQQPMLFKGRKYRANKKFAEKIVENLSWEIGDVQKDGDQAEIKMKITNTDMSDVMGYYMIGILERMIKAEGSGLKQMIGDLSNIDYDKEGVLSYMDQTEETCFAEVTVRAYQEDGGWKVHISDSFTNAFMGNFDSEHFSEDVEKRLCELEDEYEQKIEQKWEQWGDDLGDKIEWWAEHISG</sequence>
<dbReference type="RefSeq" id="WP_044982968.1">
    <property type="nucleotide sequence ID" value="NZ_CABLBR010000003.1"/>
</dbReference>
<protein>
    <recommendedName>
        <fullName evidence="4">Lipoprotein</fullName>
    </recommendedName>
</protein>
<keyword evidence="3" id="KW-1185">Reference proteome</keyword>
<proteinExistence type="predicted"/>
<dbReference type="Proteomes" id="UP001060164">
    <property type="component" value="Chromosome"/>
</dbReference>
<evidence type="ECO:0000313" key="3">
    <source>
        <dbReference type="Proteomes" id="UP001060164"/>
    </source>
</evidence>
<feature type="signal peptide" evidence="1">
    <location>
        <begin position="1"/>
        <end position="22"/>
    </location>
</feature>
<evidence type="ECO:0000256" key="1">
    <source>
        <dbReference type="SAM" id="SignalP"/>
    </source>
</evidence>
<evidence type="ECO:0008006" key="4">
    <source>
        <dbReference type="Google" id="ProtNLM"/>
    </source>
</evidence>
<organism evidence="2 3">
    <name type="scientific">Ruminococcus gauvreauii</name>
    <dbReference type="NCBI Taxonomy" id="438033"/>
    <lineage>
        <taxon>Bacteria</taxon>
        <taxon>Bacillati</taxon>
        <taxon>Bacillota</taxon>
        <taxon>Clostridia</taxon>
        <taxon>Eubacteriales</taxon>
        <taxon>Oscillospiraceae</taxon>
        <taxon>Ruminococcus</taxon>
    </lineage>
</organism>
<accession>A0ABY5VKU1</accession>
<keyword evidence="1" id="KW-0732">Signal</keyword>
<dbReference type="EMBL" id="CP102290">
    <property type="protein sequence ID" value="UWP60778.1"/>
    <property type="molecule type" value="Genomic_DNA"/>
</dbReference>
<feature type="chain" id="PRO_5047194234" description="Lipoprotein" evidence="1">
    <location>
        <begin position="23"/>
        <end position="261"/>
    </location>
</feature>
<gene>
    <name evidence="2" type="ORF">NQ502_07005</name>
</gene>
<name>A0ABY5VKU1_9FIRM</name>
<reference evidence="2" key="1">
    <citation type="journal article" date="2022" name="Cell">
        <title>Design, construction, and in vivo augmentation of a complex gut microbiome.</title>
        <authorList>
            <person name="Cheng A.G."/>
            <person name="Ho P.Y."/>
            <person name="Aranda-Diaz A."/>
            <person name="Jain S."/>
            <person name="Yu F.B."/>
            <person name="Meng X."/>
            <person name="Wang M."/>
            <person name="Iakiviak M."/>
            <person name="Nagashima K."/>
            <person name="Zhao A."/>
            <person name="Murugkar P."/>
            <person name="Patil A."/>
            <person name="Atabakhsh K."/>
            <person name="Weakley A."/>
            <person name="Yan J."/>
            <person name="Brumbaugh A.R."/>
            <person name="Higginbottom S."/>
            <person name="Dimas A."/>
            <person name="Shiver A.L."/>
            <person name="Deutschbauer A."/>
            <person name="Neff N."/>
            <person name="Sonnenburg J.L."/>
            <person name="Huang K.C."/>
            <person name="Fischbach M.A."/>
        </authorList>
    </citation>
    <scope>NUCLEOTIDE SEQUENCE</scope>
    <source>
        <strain evidence="2">DSM 19829</strain>
    </source>
</reference>
<evidence type="ECO:0000313" key="2">
    <source>
        <dbReference type="EMBL" id="UWP60778.1"/>
    </source>
</evidence>